<evidence type="ECO:0000313" key="2">
    <source>
        <dbReference type="Proteomes" id="UP000490386"/>
    </source>
</evidence>
<dbReference type="RefSeq" id="WP_151422997.1">
    <property type="nucleotide sequence ID" value="NZ_WBJX01000001.1"/>
</dbReference>
<reference evidence="1 2" key="1">
    <citation type="submission" date="2019-09" db="EMBL/GenBank/DDBJ databases">
        <title>Phylogeny of genus Pseudoclavibacter and closely related genus.</title>
        <authorList>
            <person name="Li Y."/>
        </authorList>
    </citation>
    <scope>NUCLEOTIDE SEQUENCE [LARGE SCALE GENOMIC DNA]</scope>
    <source>
        <strain evidence="1 2">THG-MD12</strain>
    </source>
</reference>
<sequence>MDSRRCEVCGERINLSRVDARTCGPRCRKRLSRRAPFPGVMLAEDRWIRWELTPRGGKLTKLPLRLDGSLASSTDPASWSSYRDATASTAGDGLGFVLGAGIGCVDLDDCLADGMLADWALAELDGRRADALLVEVSQSGKGLHIFLPMAQGKGRVIRDGERHVEIYPPDSGRFIAVTGRHYRG</sequence>
<keyword evidence="2" id="KW-1185">Reference proteome</keyword>
<protein>
    <submittedName>
        <fullName evidence="1">DNA primase</fullName>
    </submittedName>
</protein>
<dbReference type="AlphaFoldDB" id="A0A7J5B6N5"/>
<evidence type="ECO:0000313" key="1">
    <source>
        <dbReference type="EMBL" id="KAB1639856.1"/>
    </source>
</evidence>
<comment type="caution">
    <text evidence="1">The sequence shown here is derived from an EMBL/GenBank/DDBJ whole genome shotgun (WGS) entry which is preliminary data.</text>
</comment>
<organism evidence="1 2">
    <name type="scientific">Pseudoclavibacter terrae</name>
    <dbReference type="NCBI Taxonomy" id="1530195"/>
    <lineage>
        <taxon>Bacteria</taxon>
        <taxon>Bacillati</taxon>
        <taxon>Actinomycetota</taxon>
        <taxon>Actinomycetes</taxon>
        <taxon>Micrococcales</taxon>
        <taxon>Microbacteriaceae</taxon>
        <taxon>Pseudoclavibacter</taxon>
    </lineage>
</organism>
<dbReference type="EMBL" id="WBJX01000001">
    <property type="protein sequence ID" value="KAB1639856.1"/>
    <property type="molecule type" value="Genomic_DNA"/>
</dbReference>
<proteinExistence type="predicted"/>
<gene>
    <name evidence="1" type="ORF">F8O03_05980</name>
</gene>
<accession>A0A7J5B6N5</accession>
<name>A0A7J5B6N5_9MICO</name>
<dbReference type="Proteomes" id="UP000490386">
    <property type="component" value="Unassembled WGS sequence"/>
</dbReference>
<dbReference type="OrthoDB" id="3187422at2"/>